<name>A0A059AI51_EUCGR</name>
<protein>
    <submittedName>
        <fullName evidence="1">Uncharacterized protein</fullName>
    </submittedName>
</protein>
<organism evidence="1">
    <name type="scientific">Eucalyptus grandis</name>
    <name type="common">Flooded gum</name>
    <dbReference type="NCBI Taxonomy" id="71139"/>
    <lineage>
        <taxon>Eukaryota</taxon>
        <taxon>Viridiplantae</taxon>
        <taxon>Streptophyta</taxon>
        <taxon>Embryophyta</taxon>
        <taxon>Tracheophyta</taxon>
        <taxon>Spermatophyta</taxon>
        <taxon>Magnoliopsida</taxon>
        <taxon>eudicotyledons</taxon>
        <taxon>Gunneridae</taxon>
        <taxon>Pentapetalae</taxon>
        <taxon>rosids</taxon>
        <taxon>malvids</taxon>
        <taxon>Myrtales</taxon>
        <taxon>Myrtaceae</taxon>
        <taxon>Myrtoideae</taxon>
        <taxon>Eucalypteae</taxon>
        <taxon>Eucalyptus</taxon>
    </lineage>
</organism>
<dbReference type="AlphaFoldDB" id="A0A059AI51"/>
<evidence type="ECO:0000313" key="1">
    <source>
        <dbReference type="EMBL" id="KCW53351.1"/>
    </source>
</evidence>
<accession>A0A059AI51</accession>
<dbReference type="InParanoid" id="A0A059AI51"/>
<sequence length="85" mass="10263">MLACNIRKLFNYMHPSRVVHISHLAKSRESLTDSTIQDNTRSHRNQYPYNEPELTKKWANGRHIAVETVKYIWEPFLFFYFVWSC</sequence>
<dbReference type="Gramene" id="KCW53351">
    <property type="protein sequence ID" value="KCW53351"/>
    <property type="gene ID" value="EUGRSUZ_J02594"/>
</dbReference>
<gene>
    <name evidence="1" type="ORF">EUGRSUZ_J02594</name>
</gene>
<proteinExistence type="predicted"/>
<reference evidence="1" key="1">
    <citation type="submission" date="2013-07" db="EMBL/GenBank/DDBJ databases">
        <title>The genome of Eucalyptus grandis.</title>
        <authorList>
            <person name="Schmutz J."/>
            <person name="Hayes R."/>
            <person name="Myburg A."/>
            <person name="Tuskan G."/>
            <person name="Grattapaglia D."/>
            <person name="Rokhsar D.S."/>
        </authorList>
    </citation>
    <scope>NUCLEOTIDE SEQUENCE</scope>
    <source>
        <tissue evidence="1">Leaf extractions</tissue>
    </source>
</reference>
<dbReference type="EMBL" id="KK198762">
    <property type="protein sequence ID" value="KCW53351.1"/>
    <property type="molecule type" value="Genomic_DNA"/>
</dbReference>